<dbReference type="SUPFAM" id="SSF52047">
    <property type="entry name" value="RNI-like"/>
    <property type="match status" value="1"/>
</dbReference>
<evidence type="ECO:0000259" key="1">
    <source>
        <dbReference type="PROSITE" id="PS50181"/>
    </source>
</evidence>
<reference evidence="2 3" key="1">
    <citation type="submission" date="2019-01" db="EMBL/GenBank/DDBJ databases">
        <title>Draft Genome Sequencing of Zygosaccharomyces mellis Ca-7.</title>
        <authorList>
            <person name="Shiwa Y."/>
            <person name="Kanesaki Y."/>
            <person name="Ishige T."/>
            <person name="Mura K."/>
            <person name="Hori T."/>
            <person name="Tamura T."/>
        </authorList>
    </citation>
    <scope>NUCLEOTIDE SEQUENCE [LARGE SCALE GENOMIC DNA]</scope>
    <source>
        <strain evidence="2 3">Ca-7</strain>
    </source>
</reference>
<organism evidence="2 3">
    <name type="scientific">Zygosaccharomyces mellis</name>
    <dbReference type="NCBI Taxonomy" id="42258"/>
    <lineage>
        <taxon>Eukaryota</taxon>
        <taxon>Fungi</taxon>
        <taxon>Dikarya</taxon>
        <taxon>Ascomycota</taxon>
        <taxon>Saccharomycotina</taxon>
        <taxon>Saccharomycetes</taxon>
        <taxon>Saccharomycetales</taxon>
        <taxon>Saccharomycetaceae</taxon>
        <taxon>Zygosaccharomyces</taxon>
    </lineage>
</organism>
<gene>
    <name evidence="2" type="ORF">ZYGM_003792</name>
</gene>
<dbReference type="InterPro" id="IPR032675">
    <property type="entry name" value="LRR_dom_sf"/>
</dbReference>
<evidence type="ECO:0000313" key="3">
    <source>
        <dbReference type="Proteomes" id="UP000301737"/>
    </source>
</evidence>
<proteinExistence type="predicted"/>
<dbReference type="AlphaFoldDB" id="A0A4C2E8T3"/>
<dbReference type="Proteomes" id="UP000301737">
    <property type="component" value="Unassembled WGS sequence"/>
</dbReference>
<comment type="caution">
    <text evidence="2">The sequence shown here is derived from an EMBL/GenBank/DDBJ whole genome shotgun (WGS) entry which is preliminary data.</text>
</comment>
<dbReference type="InterPro" id="IPR001810">
    <property type="entry name" value="F-box_dom"/>
</dbReference>
<sequence>MSINLNKNIENSFQGHLVPCKIKQTSPTSELKDFSNNRSIRGRVLEGKQVSESALLMEGVKPIAQGSLYNYEREGNSIRLIEEMEKWNDFLRNMTNATNINNNVIVGRRSVKRGTDKKEIEQIHKKSKTLGFTHFLLSIPHELILLILSHLSRQDLIQVSLASKTIRQVLRPYLFCQVKTPWKDLITTWNQTNKPVKIENVQLIEKLRLTTCCSKNEWTFPFAELFKHNNLTSLELCTSGSTNFFKYTSADTQLQVLEIHAAKPGSIFNMEHLTPFRKLHKLSLQDFEIESFEEDEDCCRNLSILKLENCTWRYPFQLENFGRNKIDSLTLIYSNHFVISERFKMFLNYPHFRKLRHLSISNCEKNLKLTLSVHIMKLIESIPTLRTLKLGGNIYNETLNNFTGADWQNCINYVGAQNVKILYSSFLS</sequence>
<dbReference type="OrthoDB" id="4073795at2759"/>
<name>A0A4C2E8T3_9SACH</name>
<protein>
    <recommendedName>
        <fullName evidence="1">F-box domain-containing protein</fullName>
    </recommendedName>
</protein>
<accession>A0A4C2E8T3</accession>
<keyword evidence="3" id="KW-1185">Reference proteome</keyword>
<dbReference type="InterPro" id="IPR036047">
    <property type="entry name" value="F-box-like_dom_sf"/>
</dbReference>
<evidence type="ECO:0000313" key="2">
    <source>
        <dbReference type="EMBL" id="GCE99219.1"/>
    </source>
</evidence>
<dbReference type="SUPFAM" id="SSF81383">
    <property type="entry name" value="F-box domain"/>
    <property type="match status" value="1"/>
</dbReference>
<dbReference type="EMBL" id="BIMX01000008">
    <property type="protein sequence ID" value="GCE99219.1"/>
    <property type="molecule type" value="Genomic_DNA"/>
</dbReference>
<feature type="domain" description="F-box" evidence="1">
    <location>
        <begin position="133"/>
        <end position="185"/>
    </location>
</feature>
<dbReference type="Gene3D" id="3.80.10.10">
    <property type="entry name" value="Ribonuclease Inhibitor"/>
    <property type="match status" value="1"/>
</dbReference>
<dbReference type="PROSITE" id="PS50181">
    <property type="entry name" value="FBOX"/>
    <property type="match status" value="1"/>
</dbReference>
<dbReference type="Pfam" id="PF12937">
    <property type="entry name" value="F-box-like"/>
    <property type="match status" value="1"/>
</dbReference>